<feature type="region of interest" description="Disordered" evidence="1">
    <location>
        <begin position="1"/>
        <end position="22"/>
    </location>
</feature>
<feature type="compositionally biased region" description="Basic and acidic residues" evidence="1">
    <location>
        <begin position="403"/>
        <end position="423"/>
    </location>
</feature>
<dbReference type="GO" id="GO:0000447">
    <property type="term" value="P:endonucleolytic cleavage in ITS1 to separate SSU-rRNA from 5.8S rRNA and LSU-rRNA from tricistronic rRNA transcript (SSU-rRNA, 5.8S rRNA, LSU-rRNA)"/>
    <property type="evidence" value="ECO:0007669"/>
    <property type="project" value="TreeGrafter"/>
</dbReference>
<dbReference type="GO" id="GO:0000171">
    <property type="term" value="F:ribonuclease MRP activity"/>
    <property type="evidence" value="ECO:0007669"/>
    <property type="project" value="TreeGrafter"/>
</dbReference>
<organism evidence="2 3">
    <name type="scientific">Pseudomicrostroma glucosiphilum</name>
    <dbReference type="NCBI Taxonomy" id="1684307"/>
    <lineage>
        <taxon>Eukaryota</taxon>
        <taxon>Fungi</taxon>
        <taxon>Dikarya</taxon>
        <taxon>Basidiomycota</taxon>
        <taxon>Ustilaginomycotina</taxon>
        <taxon>Exobasidiomycetes</taxon>
        <taxon>Microstromatales</taxon>
        <taxon>Microstromatales incertae sedis</taxon>
        <taxon>Pseudomicrostroma</taxon>
    </lineage>
</organism>
<protein>
    <submittedName>
        <fullName evidence="2">Uncharacterized protein</fullName>
    </submittedName>
</protein>
<dbReference type="EMBL" id="KZ819329">
    <property type="protein sequence ID" value="PWN19929.1"/>
    <property type="molecule type" value="Genomic_DNA"/>
</dbReference>
<feature type="compositionally biased region" description="Polar residues" evidence="1">
    <location>
        <begin position="40"/>
        <end position="50"/>
    </location>
</feature>
<keyword evidence="3" id="KW-1185">Reference proteome</keyword>
<dbReference type="InterPro" id="IPR013893">
    <property type="entry name" value="RNase_P_Rpp40"/>
</dbReference>
<dbReference type="GeneID" id="37016736"/>
<proteinExistence type="predicted"/>
<evidence type="ECO:0000313" key="2">
    <source>
        <dbReference type="EMBL" id="PWN19929.1"/>
    </source>
</evidence>
<feature type="compositionally biased region" description="Acidic residues" evidence="1">
    <location>
        <begin position="509"/>
        <end position="543"/>
    </location>
</feature>
<dbReference type="Pfam" id="PF08584">
    <property type="entry name" value="Ribonuc_P_40"/>
    <property type="match status" value="1"/>
</dbReference>
<dbReference type="STRING" id="1684307.A0A316U3S3"/>
<evidence type="ECO:0000313" key="3">
    <source>
        <dbReference type="Proteomes" id="UP000245942"/>
    </source>
</evidence>
<dbReference type="GO" id="GO:0004526">
    <property type="term" value="F:ribonuclease P activity"/>
    <property type="evidence" value="ECO:0007669"/>
    <property type="project" value="TreeGrafter"/>
</dbReference>
<feature type="region of interest" description="Disordered" evidence="1">
    <location>
        <begin position="498"/>
        <end position="649"/>
    </location>
</feature>
<sequence>MYVAPSSHKRRRPSARADAARKRLPGRVILNVAGFRNEDSQGGTLTSHNASVKGKGRADPDADAQRRVEEVIASHCFNHRMTLLVPEEQADASSQSSASIKNLSDQISGLFSHRKSYHVRTSLKLFLNQAFLNAYIRSPPNLIALSVGKLDTDDVICLTGDGNLLLHLTKDTYQTLGLQGRPARFSRGSSGRAGERTSGGATRYLVLIPLLDPTFVPGKPGFQRVMDAFERWETLRGGGDTEKGRFHILLTTSSMGRIRFPDELLKRGDVDCYTPSTAQVTREDVWIPDLGVEGDGVGRVDLGWTEGIVQQHITPQDMNWAPWALHCEELVGWMRLLSRDAEGVKTYYRPPELPISSYEAPEPHYAGRVRMLTIDGFLHPEMLSKALAIVKTWVDGQQDDTDAERHPSNAKREKPDPRQDQQRRWAHLCTSGFSSSPVKWRSHDPGWGIALGQGRSYEDEQLSSRSQGVGKGGKGIFDAPTKGQEKMNRFNKLQREAEHREDGLMLEGQEGDSEDVDVSDSVEDKEDDVDDDGEDDGNSDADSESASSSDDSYPSEDDMGFDAFNQPSKRSAPRTGKQARRKRAKQVKRRGHLRKGHAEREGAVGGSGSEEGWGLILFGRRSRDRGQEVAREQRQGQSHTEQSAAATAAVTATARVIWWENVEGDTRS</sequence>
<evidence type="ECO:0000256" key="1">
    <source>
        <dbReference type="SAM" id="MobiDB-lite"/>
    </source>
</evidence>
<dbReference type="PANTHER" id="PTHR15396">
    <property type="entry name" value="RIBONUCLEASE P PROTEIN SUBUNIT P40"/>
    <property type="match status" value="1"/>
</dbReference>
<dbReference type="PANTHER" id="PTHR15396:SF1">
    <property type="entry name" value="RIBONUCLEASE P PROTEIN SUBUNIT P40"/>
    <property type="match status" value="1"/>
</dbReference>
<dbReference type="OrthoDB" id="63112at2759"/>
<feature type="compositionally biased region" description="Basic residues" evidence="1">
    <location>
        <begin position="577"/>
        <end position="595"/>
    </location>
</feature>
<dbReference type="GO" id="GO:0000172">
    <property type="term" value="C:ribonuclease MRP complex"/>
    <property type="evidence" value="ECO:0007669"/>
    <property type="project" value="TreeGrafter"/>
</dbReference>
<dbReference type="Proteomes" id="UP000245942">
    <property type="component" value="Unassembled WGS sequence"/>
</dbReference>
<dbReference type="GO" id="GO:0030681">
    <property type="term" value="C:multimeric ribonuclease P complex"/>
    <property type="evidence" value="ECO:0007669"/>
    <property type="project" value="TreeGrafter"/>
</dbReference>
<reference evidence="2 3" key="1">
    <citation type="journal article" date="2018" name="Mol. Biol. Evol.">
        <title>Broad Genomic Sampling Reveals a Smut Pathogenic Ancestry of the Fungal Clade Ustilaginomycotina.</title>
        <authorList>
            <person name="Kijpornyongpan T."/>
            <person name="Mondo S.J."/>
            <person name="Barry K."/>
            <person name="Sandor L."/>
            <person name="Lee J."/>
            <person name="Lipzen A."/>
            <person name="Pangilinan J."/>
            <person name="LaButti K."/>
            <person name="Hainaut M."/>
            <person name="Henrissat B."/>
            <person name="Grigoriev I.V."/>
            <person name="Spatafora J.W."/>
            <person name="Aime M.C."/>
        </authorList>
    </citation>
    <scope>NUCLEOTIDE SEQUENCE [LARGE SCALE GENOMIC DNA]</scope>
    <source>
        <strain evidence="2 3">MCA 4718</strain>
    </source>
</reference>
<dbReference type="GO" id="GO:0001682">
    <property type="term" value="P:tRNA 5'-leader removal"/>
    <property type="evidence" value="ECO:0007669"/>
    <property type="project" value="InterPro"/>
</dbReference>
<accession>A0A316U3S3</accession>
<feature type="compositionally biased region" description="Basic and acidic residues" evidence="1">
    <location>
        <begin position="624"/>
        <end position="634"/>
    </location>
</feature>
<dbReference type="AlphaFoldDB" id="A0A316U3S3"/>
<dbReference type="RefSeq" id="XP_025347089.1">
    <property type="nucleotide sequence ID" value="XM_025495002.1"/>
</dbReference>
<feature type="region of interest" description="Disordered" evidence="1">
    <location>
        <begin position="458"/>
        <end position="486"/>
    </location>
</feature>
<feature type="region of interest" description="Disordered" evidence="1">
    <location>
        <begin position="398"/>
        <end position="424"/>
    </location>
</feature>
<feature type="region of interest" description="Disordered" evidence="1">
    <location>
        <begin position="39"/>
        <end position="64"/>
    </location>
</feature>
<gene>
    <name evidence="2" type="ORF">BCV69DRAFT_313137</name>
</gene>
<name>A0A316U3S3_9BASI</name>